<dbReference type="GO" id="GO:0003677">
    <property type="term" value="F:DNA binding"/>
    <property type="evidence" value="ECO:0007669"/>
    <property type="project" value="InterPro"/>
</dbReference>
<protein>
    <submittedName>
        <fullName evidence="3">IS110 family transposase</fullName>
    </submittedName>
</protein>
<feature type="domain" description="Transposase IS116/IS110/IS902 C-terminal" evidence="2">
    <location>
        <begin position="247"/>
        <end position="323"/>
    </location>
</feature>
<dbReference type="EMBL" id="JAAZSQ010000030">
    <property type="protein sequence ID" value="NKX56657.1"/>
    <property type="molecule type" value="Genomic_DNA"/>
</dbReference>
<dbReference type="PANTHER" id="PTHR33055">
    <property type="entry name" value="TRANSPOSASE FOR INSERTION SEQUENCE ELEMENT IS1111A"/>
    <property type="match status" value="1"/>
</dbReference>
<reference evidence="3 4" key="1">
    <citation type="submission" date="2020-04" db="EMBL/GenBank/DDBJ databases">
        <title>Arthrobacter sp. nov.</title>
        <authorList>
            <person name="Liu S."/>
        </authorList>
    </citation>
    <scope>NUCLEOTIDE SEQUENCE [LARGE SCALE GENOMIC DNA]</scope>
    <source>
        <strain evidence="3 4">E918</strain>
    </source>
</reference>
<dbReference type="Proteomes" id="UP000544090">
    <property type="component" value="Unassembled WGS sequence"/>
</dbReference>
<comment type="caution">
    <text evidence="3">The sequence shown here is derived from an EMBL/GenBank/DDBJ whole genome shotgun (WGS) entry which is preliminary data.</text>
</comment>
<dbReference type="GO" id="GO:0006313">
    <property type="term" value="P:DNA transposition"/>
    <property type="evidence" value="ECO:0007669"/>
    <property type="project" value="InterPro"/>
</dbReference>
<dbReference type="Pfam" id="PF01548">
    <property type="entry name" value="DEDD_Tnp_IS110"/>
    <property type="match status" value="1"/>
</dbReference>
<proteinExistence type="predicted"/>
<dbReference type="InterPro" id="IPR003346">
    <property type="entry name" value="Transposase_20"/>
</dbReference>
<gene>
    <name evidence="3" type="ORF">HGG74_19460</name>
</gene>
<evidence type="ECO:0000259" key="1">
    <source>
        <dbReference type="Pfam" id="PF01548"/>
    </source>
</evidence>
<dbReference type="GO" id="GO:0004803">
    <property type="term" value="F:transposase activity"/>
    <property type="evidence" value="ECO:0007669"/>
    <property type="project" value="InterPro"/>
</dbReference>
<evidence type="ECO:0000259" key="2">
    <source>
        <dbReference type="Pfam" id="PF02371"/>
    </source>
</evidence>
<accession>A0A7X6QMC9</accession>
<feature type="domain" description="Transposase IS110-like N-terminal" evidence="1">
    <location>
        <begin position="20"/>
        <end position="170"/>
    </location>
</feature>
<dbReference type="PANTHER" id="PTHR33055:SF16">
    <property type="entry name" value="TRANSPOSASE FOR INSERTION SEQUENCE ELEMENT IS1547"/>
    <property type="match status" value="1"/>
</dbReference>
<organism evidence="3 4">
    <name type="scientific">Arthrobacter mobilis</name>
    <dbReference type="NCBI Taxonomy" id="2724944"/>
    <lineage>
        <taxon>Bacteria</taxon>
        <taxon>Bacillati</taxon>
        <taxon>Actinomycetota</taxon>
        <taxon>Actinomycetes</taxon>
        <taxon>Micrococcales</taxon>
        <taxon>Micrococcaceae</taxon>
        <taxon>Arthrobacter</taxon>
    </lineage>
</organism>
<evidence type="ECO:0000313" key="3">
    <source>
        <dbReference type="EMBL" id="NKX56657.1"/>
    </source>
</evidence>
<dbReference type="InterPro" id="IPR002525">
    <property type="entry name" value="Transp_IS110-like_N"/>
</dbReference>
<name>A0A7X6QMC9_9MICC</name>
<dbReference type="AlphaFoldDB" id="A0A7X6QMC9"/>
<keyword evidence="4" id="KW-1185">Reference proteome</keyword>
<dbReference type="NCBIfam" id="NF033542">
    <property type="entry name" value="transpos_IS110"/>
    <property type="match status" value="1"/>
</dbReference>
<dbReference type="InterPro" id="IPR047650">
    <property type="entry name" value="Transpos_IS110"/>
</dbReference>
<dbReference type="Pfam" id="PF02371">
    <property type="entry name" value="Transposase_20"/>
    <property type="match status" value="1"/>
</dbReference>
<sequence length="363" mass="39199">MERNPDRVSTIVAHTYSFVIGVDTHARTHTYAVLAANGEHLGTEAFPNTHAGRARAIAWAGRRTGGDLGALWVIEGIGSYGAQVARQAGLAGYRAVEAARMGRAGRRGIGKSDPIDARRIAAAVLPLTVEQLRTPRMDEGVRAAAQILLTARDELTGERTRAVNALTALVRIADLGIDARHPLGARKIAEISRWRPREEGIAAATARTEAVRLAKRILVLDAEIRDSDNRIGDLVDASPAAALVDETGIGPVTAATVLVAWSHPGRIRDEAAFAALAGVSPIPASSGNTTRHRLNRGGDRRLNRALNVIAMVRMVHHPQTRSYANRRRAEGKTDREIRRCLKRYLARRLYRHLNTAAGGEIGG</sequence>
<evidence type="ECO:0000313" key="4">
    <source>
        <dbReference type="Proteomes" id="UP000544090"/>
    </source>
</evidence>